<keyword evidence="5 10" id="KW-0552">Olfaction</keyword>
<dbReference type="EMBL" id="MW419401">
    <property type="protein sequence ID" value="QXE93262.1"/>
    <property type="molecule type" value="mRNA"/>
</dbReference>
<feature type="transmembrane region" description="Helical" evidence="10">
    <location>
        <begin position="171"/>
        <end position="189"/>
    </location>
</feature>
<dbReference type="GO" id="GO:0005549">
    <property type="term" value="F:odorant binding"/>
    <property type="evidence" value="ECO:0007669"/>
    <property type="project" value="InterPro"/>
</dbReference>
<feature type="transmembrane region" description="Helical" evidence="10">
    <location>
        <begin position="307"/>
        <end position="325"/>
    </location>
</feature>
<dbReference type="GO" id="GO:0004984">
    <property type="term" value="F:olfactory receptor activity"/>
    <property type="evidence" value="ECO:0007669"/>
    <property type="project" value="InterPro"/>
</dbReference>
<dbReference type="AlphaFoldDB" id="A0A8F4MWY9"/>
<evidence type="ECO:0000256" key="5">
    <source>
        <dbReference type="ARBA" id="ARBA00022725"/>
    </source>
</evidence>
<dbReference type="GO" id="GO:0007165">
    <property type="term" value="P:signal transduction"/>
    <property type="evidence" value="ECO:0007669"/>
    <property type="project" value="UniProtKB-KW"/>
</dbReference>
<feature type="transmembrane region" description="Helical" evidence="10">
    <location>
        <begin position="141"/>
        <end position="159"/>
    </location>
</feature>
<organism evidence="11">
    <name type="scientific">Eucryptorrhynchus brandti</name>
    <name type="common">Snout weevil</name>
    <dbReference type="NCBI Taxonomy" id="436910"/>
    <lineage>
        <taxon>Eukaryota</taxon>
        <taxon>Metazoa</taxon>
        <taxon>Ecdysozoa</taxon>
        <taxon>Arthropoda</taxon>
        <taxon>Hexapoda</taxon>
        <taxon>Insecta</taxon>
        <taxon>Pterygota</taxon>
        <taxon>Neoptera</taxon>
        <taxon>Endopterygota</taxon>
        <taxon>Coleoptera</taxon>
        <taxon>Polyphaga</taxon>
        <taxon>Cucujiformia</taxon>
        <taxon>Curculionidae</taxon>
        <taxon>Cryptorhynchinae</taxon>
        <taxon>Eucryptorrhynchus</taxon>
    </lineage>
</organism>
<evidence type="ECO:0000256" key="3">
    <source>
        <dbReference type="ARBA" id="ARBA00022606"/>
    </source>
</evidence>
<comment type="similarity">
    <text evidence="10">Belongs to the insect chemoreceptor superfamily. Heteromeric odorant receptor channel (TC 1.A.69) family.</text>
</comment>
<feature type="transmembrane region" description="Helical" evidence="10">
    <location>
        <begin position="201"/>
        <end position="225"/>
    </location>
</feature>
<evidence type="ECO:0000256" key="6">
    <source>
        <dbReference type="ARBA" id="ARBA00022989"/>
    </source>
</evidence>
<evidence type="ECO:0000256" key="2">
    <source>
        <dbReference type="ARBA" id="ARBA00022475"/>
    </source>
</evidence>
<dbReference type="PANTHER" id="PTHR21137:SF35">
    <property type="entry name" value="ODORANT RECEPTOR 19A-RELATED"/>
    <property type="match status" value="1"/>
</dbReference>
<sequence length="401" mass="46492">MRESKINSRPKRKMARQLLKCCDVSFKLLRICKLFPEEGQENSFSYLVPVSAVLMLNFLQWVFNIFYIIDGLKHHYGLEVIKFGIVCIVSMCGVMWINSSCFRNRHLLIALAKAMSDFETFGKPPAFDEVNDKINFYSKLHFVYLLGGSLLYFVVFAPMQQRNCTKQTSKANITTPCSIFVPIYVPYVAYEELERPPNVYIINAMLFCLIICVYVTCGIVVWNNFEMVEYIRLRIRHLKALLLGAFQEADKVARRRIFRKSLRYHAEILRMARLADRFYGTELFLHVILTGVILGVSGFVMIESQQIDVLMVFVGWLNAIIIGCVSGQRLIDESSTIPDILYEVNWYNFEIELKKDIVFFLLRCKQPMCIRTANVIMTNTLIIEILRTAYSYFTFLSAIGQ</sequence>
<evidence type="ECO:0000256" key="9">
    <source>
        <dbReference type="ARBA" id="ARBA00023224"/>
    </source>
</evidence>
<keyword evidence="6 10" id="KW-1133">Transmembrane helix</keyword>
<keyword evidence="8 10" id="KW-0675">Receptor</keyword>
<proteinExistence type="evidence at transcript level"/>
<keyword evidence="9 10" id="KW-0807">Transducer</keyword>
<dbReference type="Pfam" id="PF02949">
    <property type="entry name" value="7tm_6"/>
    <property type="match status" value="1"/>
</dbReference>
<evidence type="ECO:0000256" key="1">
    <source>
        <dbReference type="ARBA" id="ARBA00004651"/>
    </source>
</evidence>
<keyword evidence="7 10" id="KW-0472">Membrane</keyword>
<evidence type="ECO:0000256" key="4">
    <source>
        <dbReference type="ARBA" id="ARBA00022692"/>
    </source>
</evidence>
<accession>A0A8F4MWY9</accession>
<dbReference type="InterPro" id="IPR004117">
    <property type="entry name" value="7tm6_olfct_rcpt"/>
</dbReference>
<reference evidence="11" key="1">
    <citation type="submission" date="2020-12" db="EMBL/GenBank/DDBJ databases">
        <authorList>
            <person name="Wen X."/>
        </authorList>
    </citation>
    <scope>NUCLEOTIDE SEQUENCE</scope>
</reference>
<evidence type="ECO:0000256" key="8">
    <source>
        <dbReference type="ARBA" id="ARBA00023170"/>
    </source>
</evidence>
<dbReference type="GO" id="GO:0005886">
    <property type="term" value="C:plasma membrane"/>
    <property type="evidence" value="ECO:0007669"/>
    <property type="project" value="UniProtKB-SubCell"/>
</dbReference>
<evidence type="ECO:0000256" key="10">
    <source>
        <dbReference type="RuleBase" id="RU351113"/>
    </source>
</evidence>
<protein>
    <recommendedName>
        <fullName evidence="10">Odorant receptor</fullName>
    </recommendedName>
</protein>
<evidence type="ECO:0000256" key="7">
    <source>
        <dbReference type="ARBA" id="ARBA00023136"/>
    </source>
</evidence>
<keyword evidence="2" id="KW-1003">Cell membrane</keyword>
<comment type="subcellular location">
    <subcellularLocation>
        <location evidence="1 10">Cell membrane</location>
        <topology evidence="1 10">Multi-pass membrane protein</topology>
    </subcellularLocation>
</comment>
<feature type="transmembrane region" description="Helical" evidence="10">
    <location>
        <begin position="44"/>
        <end position="68"/>
    </location>
</feature>
<keyword evidence="3 10" id="KW-0716">Sensory transduction</keyword>
<dbReference type="PANTHER" id="PTHR21137">
    <property type="entry name" value="ODORANT RECEPTOR"/>
    <property type="match status" value="1"/>
</dbReference>
<evidence type="ECO:0000313" key="11">
    <source>
        <dbReference type="EMBL" id="QXE93262.1"/>
    </source>
</evidence>
<feature type="transmembrane region" description="Helical" evidence="10">
    <location>
        <begin position="80"/>
        <end position="97"/>
    </location>
</feature>
<feature type="transmembrane region" description="Helical" evidence="10">
    <location>
        <begin position="283"/>
        <end position="301"/>
    </location>
</feature>
<name>A0A8F4MWY9_EUCBR</name>
<keyword evidence="4 10" id="KW-0812">Transmembrane</keyword>